<feature type="signal peptide" evidence="1">
    <location>
        <begin position="1"/>
        <end position="15"/>
    </location>
</feature>
<comment type="caution">
    <text evidence="2">The sequence shown here is derived from an EMBL/GenBank/DDBJ whole genome shotgun (WGS) entry which is preliminary data.</text>
</comment>
<evidence type="ECO:0000313" key="3">
    <source>
        <dbReference type="Proteomes" id="UP001152561"/>
    </source>
</evidence>
<protein>
    <submittedName>
        <fullName evidence="2">Uncharacterized protein</fullName>
    </submittedName>
</protein>
<dbReference type="AlphaFoldDB" id="A0A9Q1LLK7"/>
<evidence type="ECO:0000256" key="1">
    <source>
        <dbReference type="SAM" id="SignalP"/>
    </source>
</evidence>
<reference evidence="3" key="1">
    <citation type="journal article" date="2023" name="Proc. Natl. Acad. Sci. U.S.A.">
        <title>Genomic and structural basis for evolution of tropane alkaloid biosynthesis.</title>
        <authorList>
            <person name="Wanga Y.-J."/>
            <person name="Taina T."/>
            <person name="Yua J.-Y."/>
            <person name="Lia J."/>
            <person name="Xua B."/>
            <person name="Chenc J."/>
            <person name="D'Auriad J.C."/>
            <person name="Huanga J.-P."/>
            <person name="Huanga S.-X."/>
        </authorList>
    </citation>
    <scope>NUCLEOTIDE SEQUENCE [LARGE SCALE GENOMIC DNA]</scope>
    <source>
        <strain evidence="3">cv. KIB-2019</strain>
    </source>
</reference>
<sequence>MWRLLILKILVIIQSRMMMRDMLVLGHLGSCRTKWGPISIVGEGEIEAACERVFEYSCRLCEGGKFIRSEKLLKLRRHQRSTALVAQVEKVPEVIVPAAPDEKTTDVPAQVNGKVVSNEVEVDSENLVEGIIAQITLDN</sequence>
<name>A0A9Q1LLK7_9SOLA</name>
<keyword evidence="3" id="KW-1185">Reference proteome</keyword>
<proteinExistence type="predicted"/>
<accession>A0A9Q1LLK7</accession>
<dbReference type="Proteomes" id="UP001152561">
    <property type="component" value="Unassembled WGS sequence"/>
</dbReference>
<evidence type="ECO:0000313" key="2">
    <source>
        <dbReference type="EMBL" id="KAJ8540015.1"/>
    </source>
</evidence>
<organism evidence="2 3">
    <name type="scientific">Anisodus acutangulus</name>
    <dbReference type="NCBI Taxonomy" id="402998"/>
    <lineage>
        <taxon>Eukaryota</taxon>
        <taxon>Viridiplantae</taxon>
        <taxon>Streptophyta</taxon>
        <taxon>Embryophyta</taxon>
        <taxon>Tracheophyta</taxon>
        <taxon>Spermatophyta</taxon>
        <taxon>Magnoliopsida</taxon>
        <taxon>eudicotyledons</taxon>
        <taxon>Gunneridae</taxon>
        <taxon>Pentapetalae</taxon>
        <taxon>asterids</taxon>
        <taxon>lamiids</taxon>
        <taxon>Solanales</taxon>
        <taxon>Solanaceae</taxon>
        <taxon>Solanoideae</taxon>
        <taxon>Hyoscyameae</taxon>
        <taxon>Anisodus</taxon>
    </lineage>
</organism>
<dbReference type="EMBL" id="JAJAGQ010000016">
    <property type="protein sequence ID" value="KAJ8540015.1"/>
    <property type="molecule type" value="Genomic_DNA"/>
</dbReference>
<feature type="chain" id="PRO_5040114883" evidence="1">
    <location>
        <begin position="16"/>
        <end position="139"/>
    </location>
</feature>
<keyword evidence="1" id="KW-0732">Signal</keyword>
<gene>
    <name evidence="2" type="ORF">K7X08_026404</name>
</gene>